<dbReference type="eggNOG" id="KOG1218">
    <property type="taxonomic scope" value="Eukaryota"/>
</dbReference>
<feature type="domain" description="EGF-like" evidence="13">
    <location>
        <begin position="25"/>
        <end position="37"/>
    </location>
</feature>
<dbReference type="Gene3D" id="2.10.25.10">
    <property type="entry name" value="Laminin"/>
    <property type="match status" value="3"/>
</dbReference>
<comment type="subcellular location">
    <subcellularLocation>
        <location evidence="1">Membrane</location>
        <topology evidence="1">Single-pass type I membrane protein</topology>
    </subcellularLocation>
</comment>
<keyword evidence="11" id="KW-0325">Glycoprotein</keyword>
<dbReference type="Pfam" id="PF14670">
    <property type="entry name" value="FXa_inhibition"/>
    <property type="match status" value="1"/>
</dbReference>
<dbReference type="SUPFAM" id="SSF57184">
    <property type="entry name" value="Growth factor receptor domain"/>
    <property type="match status" value="1"/>
</dbReference>
<keyword evidence="5" id="KW-0732">Signal</keyword>
<keyword evidence="9" id="KW-1015">Disulfide bond</keyword>
<dbReference type="InterPro" id="IPR026823">
    <property type="entry name" value="cEGF"/>
</dbReference>
<dbReference type="FunFam" id="2.10.25.10:FF:000240">
    <property type="entry name" value="Vitamin K-dependent protein S"/>
    <property type="match status" value="2"/>
</dbReference>
<dbReference type="GO" id="GO:0006897">
    <property type="term" value="P:endocytosis"/>
    <property type="evidence" value="ECO:0007669"/>
    <property type="project" value="UniProtKB-KW"/>
</dbReference>
<evidence type="ECO:0000256" key="1">
    <source>
        <dbReference type="ARBA" id="ARBA00004479"/>
    </source>
</evidence>
<dbReference type="GO" id="GO:0016020">
    <property type="term" value="C:membrane"/>
    <property type="evidence" value="ECO:0007669"/>
    <property type="project" value="UniProtKB-SubCell"/>
</dbReference>
<dbReference type="AlphaFoldDB" id="A0A1X7SU79"/>
<dbReference type="PANTHER" id="PTHR24034:SF209">
    <property type="entry name" value="EGF-LIKE DOMAIN-CONTAINING PROTEIN"/>
    <property type="match status" value="1"/>
</dbReference>
<keyword evidence="6" id="KW-0677">Repeat</keyword>
<sequence length="163" mass="17762">IDECIANNNGGCDQNCTNTIGSFECSCTDGYYLMSDCEGTLGCSQLCTNTIGSYTCTCDNGYQLTNDNHTCTDIDEYTLDNNGGCEQTCHIILMVVIIVPVPMDTLSILMITTVQLLDINERFHYNSNCSHSCTNIPGSYVCSCSIEYNLNIDGRNCSSSITV</sequence>
<dbReference type="InterPro" id="IPR049883">
    <property type="entry name" value="NOTCH1_EGF-like"/>
</dbReference>
<evidence type="ECO:0000259" key="13">
    <source>
        <dbReference type="PROSITE" id="PS01186"/>
    </source>
</evidence>
<keyword evidence="4 12" id="KW-0812">Transmembrane</keyword>
<keyword evidence="8 12" id="KW-0472">Membrane</keyword>
<keyword evidence="3" id="KW-0254">Endocytosis</keyword>
<name>A0A1X7SU79_AMPQE</name>
<evidence type="ECO:0000256" key="10">
    <source>
        <dbReference type="ARBA" id="ARBA00023170"/>
    </source>
</evidence>
<organism evidence="14">
    <name type="scientific">Amphimedon queenslandica</name>
    <name type="common">Sponge</name>
    <dbReference type="NCBI Taxonomy" id="400682"/>
    <lineage>
        <taxon>Eukaryota</taxon>
        <taxon>Metazoa</taxon>
        <taxon>Porifera</taxon>
        <taxon>Demospongiae</taxon>
        <taxon>Heteroscleromorpha</taxon>
        <taxon>Haplosclerida</taxon>
        <taxon>Niphatidae</taxon>
        <taxon>Amphimedon</taxon>
    </lineage>
</organism>
<dbReference type="PANTHER" id="PTHR24034">
    <property type="entry name" value="EGF-LIKE DOMAIN-CONTAINING PROTEIN"/>
    <property type="match status" value="1"/>
</dbReference>
<keyword evidence="10" id="KW-0675">Receptor</keyword>
<accession>A0A1X7SU79</accession>
<protein>
    <recommendedName>
        <fullName evidence="13">EGF-like domain-containing protein</fullName>
    </recommendedName>
</protein>
<dbReference type="SMART" id="SM00181">
    <property type="entry name" value="EGF"/>
    <property type="match status" value="3"/>
</dbReference>
<dbReference type="Pfam" id="PF12662">
    <property type="entry name" value="cEGF"/>
    <property type="match status" value="1"/>
</dbReference>
<evidence type="ECO:0000256" key="6">
    <source>
        <dbReference type="ARBA" id="ARBA00022737"/>
    </source>
</evidence>
<dbReference type="InterPro" id="IPR050751">
    <property type="entry name" value="ECM_structural_protein"/>
</dbReference>
<dbReference type="InterPro" id="IPR000742">
    <property type="entry name" value="EGF"/>
</dbReference>
<dbReference type="STRING" id="400682.A0A1X7SU79"/>
<dbReference type="SMART" id="SM00179">
    <property type="entry name" value="EGF_CA"/>
    <property type="match status" value="3"/>
</dbReference>
<evidence type="ECO:0000256" key="9">
    <source>
        <dbReference type="ARBA" id="ARBA00023157"/>
    </source>
</evidence>
<dbReference type="InParanoid" id="A0A1X7SU79"/>
<dbReference type="EnsemblMetazoa" id="Aqu2.1.05656_001">
    <property type="protein sequence ID" value="Aqu2.1.05656_001"/>
    <property type="gene ID" value="Aqu2.1.05656"/>
</dbReference>
<evidence type="ECO:0000256" key="12">
    <source>
        <dbReference type="SAM" id="Phobius"/>
    </source>
</evidence>
<dbReference type="GO" id="GO:0005509">
    <property type="term" value="F:calcium ion binding"/>
    <property type="evidence" value="ECO:0007669"/>
    <property type="project" value="InterPro"/>
</dbReference>
<evidence type="ECO:0000256" key="4">
    <source>
        <dbReference type="ARBA" id="ARBA00022692"/>
    </source>
</evidence>
<dbReference type="InterPro" id="IPR001881">
    <property type="entry name" value="EGF-like_Ca-bd_dom"/>
</dbReference>
<evidence type="ECO:0000256" key="5">
    <source>
        <dbReference type="ARBA" id="ARBA00022729"/>
    </source>
</evidence>
<evidence type="ECO:0000256" key="11">
    <source>
        <dbReference type="ARBA" id="ARBA00023180"/>
    </source>
</evidence>
<evidence type="ECO:0000256" key="2">
    <source>
        <dbReference type="ARBA" id="ARBA00022536"/>
    </source>
</evidence>
<dbReference type="PROSITE" id="PS01186">
    <property type="entry name" value="EGF_2"/>
    <property type="match status" value="1"/>
</dbReference>
<proteinExistence type="predicted"/>
<evidence type="ECO:0000256" key="3">
    <source>
        <dbReference type="ARBA" id="ARBA00022583"/>
    </source>
</evidence>
<dbReference type="InterPro" id="IPR009030">
    <property type="entry name" value="Growth_fac_rcpt_cys_sf"/>
</dbReference>
<evidence type="ECO:0000256" key="8">
    <source>
        <dbReference type="ARBA" id="ARBA00023136"/>
    </source>
</evidence>
<evidence type="ECO:0000313" key="14">
    <source>
        <dbReference type="EnsemblMetazoa" id="Aqu2.1.05656_001"/>
    </source>
</evidence>
<dbReference type="CDD" id="cd00054">
    <property type="entry name" value="EGF_CA"/>
    <property type="match status" value="1"/>
</dbReference>
<dbReference type="Pfam" id="PF07645">
    <property type="entry name" value="EGF_CA"/>
    <property type="match status" value="1"/>
</dbReference>
<feature type="transmembrane region" description="Helical" evidence="12">
    <location>
        <begin position="91"/>
        <end position="117"/>
    </location>
</feature>
<keyword evidence="7 12" id="KW-1133">Transmembrane helix</keyword>
<keyword evidence="2" id="KW-0245">EGF-like domain</keyword>
<dbReference type="FunFam" id="2.10.25.10:FF:000009">
    <property type="entry name" value="Low-density lipoprotein receptor isoform 1"/>
    <property type="match status" value="1"/>
</dbReference>
<evidence type="ECO:0000256" key="7">
    <source>
        <dbReference type="ARBA" id="ARBA00022989"/>
    </source>
</evidence>
<reference evidence="14" key="1">
    <citation type="submission" date="2017-05" db="UniProtKB">
        <authorList>
            <consortium name="EnsemblMetazoa"/>
        </authorList>
    </citation>
    <scope>IDENTIFICATION</scope>
</reference>